<dbReference type="EMBL" id="JBAMIC010000014">
    <property type="protein sequence ID" value="KAK7096462.1"/>
    <property type="molecule type" value="Genomic_DNA"/>
</dbReference>
<organism evidence="3 4">
    <name type="scientific">Littorina saxatilis</name>
    <dbReference type="NCBI Taxonomy" id="31220"/>
    <lineage>
        <taxon>Eukaryota</taxon>
        <taxon>Metazoa</taxon>
        <taxon>Spiralia</taxon>
        <taxon>Lophotrochozoa</taxon>
        <taxon>Mollusca</taxon>
        <taxon>Gastropoda</taxon>
        <taxon>Caenogastropoda</taxon>
        <taxon>Littorinimorpha</taxon>
        <taxon>Littorinoidea</taxon>
        <taxon>Littorinidae</taxon>
        <taxon>Littorina</taxon>
    </lineage>
</organism>
<dbReference type="SUPFAM" id="SSF53098">
    <property type="entry name" value="Ribonuclease H-like"/>
    <property type="match status" value="1"/>
</dbReference>
<feature type="compositionally biased region" description="Basic residues" evidence="1">
    <location>
        <begin position="220"/>
        <end position="230"/>
    </location>
</feature>
<dbReference type="AlphaFoldDB" id="A0AAN9B0D2"/>
<evidence type="ECO:0000313" key="3">
    <source>
        <dbReference type="EMBL" id="KAK7096462.1"/>
    </source>
</evidence>
<dbReference type="GO" id="GO:0003676">
    <property type="term" value="F:nucleic acid binding"/>
    <property type="evidence" value="ECO:0007669"/>
    <property type="project" value="InterPro"/>
</dbReference>
<dbReference type="Gene3D" id="3.30.420.10">
    <property type="entry name" value="Ribonuclease H-like superfamily/Ribonuclease H"/>
    <property type="match status" value="1"/>
</dbReference>
<proteinExistence type="predicted"/>
<dbReference type="Proteomes" id="UP001374579">
    <property type="component" value="Unassembled WGS sequence"/>
</dbReference>
<dbReference type="InterPro" id="IPR036397">
    <property type="entry name" value="RNaseH_sf"/>
</dbReference>
<reference evidence="3 4" key="1">
    <citation type="submission" date="2024-02" db="EMBL/GenBank/DDBJ databases">
        <title>Chromosome-scale genome assembly of the rough periwinkle Littorina saxatilis.</title>
        <authorList>
            <person name="De Jode A."/>
            <person name="Faria R."/>
            <person name="Formenti G."/>
            <person name="Sims Y."/>
            <person name="Smith T.P."/>
            <person name="Tracey A."/>
            <person name="Wood J.M.D."/>
            <person name="Zagrodzka Z.B."/>
            <person name="Johannesson K."/>
            <person name="Butlin R.K."/>
            <person name="Leder E.H."/>
        </authorList>
    </citation>
    <scope>NUCLEOTIDE SEQUENCE [LARGE SCALE GENOMIC DNA]</scope>
    <source>
        <strain evidence="3">Snail1</strain>
        <tissue evidence="3">Muscle</tissue>
    </source>
</reference>
<dbReference type="GO" id="GO:0015074">
    <property type="term" value="P:DNA integration"/>
    <property type="evidence" value="ECO:0007669"/>
    <property type="project" value="InterPro"/>
</dbReference>
<protein>
    <recommendedName>
        <fullName evidence="2">Integrase catalytic domain-containing protein</fullName>
    </recommendedName>
</protein>
<dbReference type="Pfam" id="PF00665">
    <property type="entry name" value="rve"/>
    <property type="match status" value="1"/>
</dbReference>
<keyword evidence="4" id="KW-1185">Reference proteome</keyword>
<evidence type="ECO:0000256" key="1">
    <source>
        <dbReference type="SAM" id="MobiDB-lite"/>
    </source>
</evidence>
<dbReference type="InterPro" id="IPR001584">
    <property type="entry name" value="Integrase_cat-core"/>
</dbReference>
<comment type="caution">
    <text evidence="3">The sequence shown here is derived from an EMBL/GenBank/DDBJ whole genome shotgun (WGS) entry which is preliminary data.</text>
</comment>
<feature type="region of interest" description="Disordered" evidence="1">
    <location>
        <begin position="196"/>
        <end position="292"/>
    </location>
</feature>
<evidence type="ECO:0000259" key="2">
    <source>
        <dbReference type="PROSITE" id="PS50994"/>
    </source>
</evidence>
<accession>A0AAN9B0D2</accession>
<dbReference type="InterPro" id="IPR012337">
    <property type="entry name" value="RNaseH-like_sf"/>
</dbReference>
<name>A0AAN9B0D2_9CAEN</name>
<dbReference type="PANTHER" id="PTHR37984:SF9">
    <property type="entry name" value="INTEGRASE CATALYTIC DOMAIN-CONTAINING PROTEIN"/>
    <property type="match status" value="1"/>
</dbReference>
<dbReference type="FunFam" id="3.30.420.10:FF:000063">
    <property type="entry name" value="Retrovirus-related Pol polyprotein from transposon 297-like Protein"/>
    <property type="match status" value="1"/>
</dbReference>
<feature type="compositionally biased region" description="Polar residues" evidence="1">
    <location>
        <begin position="199"/>
        <end position="219"/>
    </location>
</feature>
<dbReference type="PANTHER" id="PTHR37984">
    <property type="entry name" value="PROTEIN CBG26694"/>
    <property type="match status" value="1"/>
</dbReference>
<dbReference type="InterPro" id="IPR050951">
    <property type="entry name" value="Retrovirus_Pol_polyprotein"/>
</dbReference>
<feature type="domain" description="Integrase catalytic" evidence="2">
    <location>
        <begin position="1"/>
        <end position="154"/>
    </location>
</feature>
<evidence type="ECO:0000313" key="4">
    <source>
        <dbReference type="Proteomes" id="UP001374579"/>
    </source>
</evidence>
<sequence>MRLISWWRVTYLLAVDYYSRWIEIAHLTQTTSSAIIQHLKSIFGRQGIPEVVISDNGPQYSSREFAKFGETYGFTHITSSPHYPKGNGEAERAVQTVKHLLRKAEDPYSAMLNYRATPLQQGYSPAELLNGRKLRTTIPTMSSHIPNHPDVDKFKEKDHQLKMKQKAYFDKRHRVKALSPMDQPDQPVWIKTPRVTEGSVVNSQPNPRSYILQTPTGNQRRNRHHLRKRSLQPSPGPGDIPRATSLLPAHAATENDVSPGSQLPPPPLPSTEEETKDTSTADAPTEVIRSRAGRIIKPREIWDM</sequence>
<gene>
    <name evidence="3" type="ORF">V1264_005758</name>
</gene>
<dbReference type="PROSITE" id="PS50994">
    <property type="entry name" value="INTEGRASE"/>
    <property type="match status" value="1"/>
</dbReference>